<accession>A0A381N706</accession>
<organism evidence="1">
    <name type="scientific">marine metagenome</name>
    <dbReference type="NCBI Taxonomy" id="408172"/>
    <lineage>
        <taxon>unclassified sequences</taxon>
        <taxon>metagenomes</taxon>
        <taxon>ecological metagenomes</taxon>
    </lineage>
</organism>
<dbReference type="EMBL" id="UINC01000115">
    <property type="protein sequence ID" value="SUZ49428.1"/>
    <property type="molecule type" value="Genomic_DNA"/>
</dbReference>
<name>A0A381N706_9ZZZZ</name>
<dbReference type="AlphaFoldDB" id="A0A381N706"/>
<proteinExistence type="predicted"/>
<dbReference type="InterPro" id="IPR013783">
    <property type="entry name" value="Ig-like_fold"/>
</dbReference>
<protein>
    <recommendedName>
        <fullName evidence="2">Fibronectin type-III domain-containing protein</fullName>
    </recommendedName>
</protein>
<dbReference type="Gene3D" id="2.60.40.10">
    <property type="entry name" value="Immunoglobulins"/>
    <property type="match status" value="1"/>
</dbReference>
<sequence length="1097" mass="122071">MKLKFILFYFISFSFVFGQGQGLQLTKKQYYDLYLAKDGKSKSLAKIMGAQDRKRSVLDKGNVVLRLSNAAIYGYDPWGLSHEFPAGSMIKDGCCTYYWTAGPIVGALKNGIPSVSVGTKYSARDHDEEFEPLANYDAGYVDSDANIGIAFSDVPESWPDLWPIETALGDTFMSIIYNASKVPEDTLYFPGVEAELGPEGFPDAPCGIGVKADREAYFVVTDNDPEYGNTFASNNGVGPLNIRMDTWVLNYSNTFGNDGFIFIQKMTNVGKDTLKDLYFGVNSDPDTPEQGWNEWTDDLSMFISPDDPDIANKLSDTTGAHLLENLAIMWDPDDQSEGFSSSGIAWVGVKFLESVHTKNDGSTQNYGITAFHTVPWDQDTQSDVEAYNIQLLGGIETPDNISPHASDQYDKPFSYGPDCTWIMAIGGPEHINSNGETVPALDVAPGESVIFTFADFVGINEADLLRNAKVFQSLYNNNCSSPQPPDRPLVRAAQDDKKIVLFWDNRSESSIDPVTGTNAFQGYRIYRSDDRGSNWGKVITDLNGNPTDIFQPLAIYDQVDGISGSYPMNDPEVFYNLGTESGLNYTFIDENIINGYEYWYTVTAYDGPDDWAGAIVDPMENSKSKNANIPNDNTVSLIPQEKPANYYPGGVTNVTHEGSSTAKLSTIEANPFMVEMLGQTEVTEDDLVSKGYTYQIDFHTSIDTVDSSDTDPMNWDTTLVRYWSMVNLSSGDTIINNETDINSEVQYVVDGFMPSFSSAVWEIQNADSAVLTAFDTTSASSIPFENFGHPSADQANWKSYIQTLPSNFIDSIGLDPLISDLWNDLELRFTQDGSIASYYNILTLYGMQDIDTIIVPFELWDVENNIQLNIAAYQLTGTTKPEGNIWDLDSIMAIDSLYTGGMLALDTSWAYGYTLNTGFQFIPGYSDYAPEQKLHYATDTDKMGWVINWDMENSFFNFGDYYRIFISNPLIPNSDRFTIETTSDQYTLNKGDLNRIKVVPNPFVVSSKFEQSSFVKELQFTHLPTECVIRIYNTAGDLIQLLEHNPTSPGYRGPSVEAWNLMTYNNQDVAFGVYIFHVVSGGFKSGAEFKGKFAVIK</sequence>
<reference evidence="1" key="1">
    <citation type="submission" date="2018-05" db="EMBL/GenBank/DDBJ databases">
        <authorList>
            <person name="Lanie J.A."/>
            <person name="Ng W.-L."/>
            <person name="Kazmierczak K.M."/>
            <person name="Andrzejewski T.M."/>
            <person name="Davidsen T.M."/>
            <person name="Wayne K.J."/>
            <person name="Tettelin H."/>
            <person name="Glass J.I."/>
            <person name="Rusch D."/>
            <person name="Podicherti R."/>
            <person name="Tsui H.-C.T."/>
            <person name="Winkler M.E."/>
        </authorList>
    </citation>
    <scope>NUCLEOTIDE SEQUENCE</scope>
</reference>
<evidence type="ECO:0008006" key="2">
    <source>
        <dbReference type="Google" id="ProtNLM"/>
    </source>
</evidence>
<evidence type="ECO:0000313" key="1">
    <source>
        <dbReference type="EMBL" id="SUZ49428.1"/>
    </source>
</evidence>
<gene>
    <name evidence="1" type="ORF">METZ01_LOCUS2282</name>
</gene>